<organism evidence="1 2">
    <name type="scientific">[Candida] arabinofermentans NRRL YB-2248</name>
    <dbReference type="NCBI Taxonomy" id="983967"/>
    <lineage>
        <taxon>Eukaryota</taxon>
        <taxon>Fungi</taxon>
        <taxon>Dikarya</taxon>
        <taxon>Ascomycota</taxon>
        <taxon>Saccharomycotina</taxon>
        <taxon>Pichiomycetes</taxon>
        <taxon>Pichiales</taxon>
        <taxon>Pichiaceae</taxon>
        <taxon>Ogataea</taxon>
        <taxon>Ogataea/Candida clade</taxon>
    </lineage>
</organism>
<reference evidence="2" key="1">
    <citation type="submission" date="2016-04" db="EMBL/GenBank/DDBJ databases">
        <title>Comparative genomics of biotechnologically important yeasts.</title>
        <authorList>
            <consortium name="DOE Joint Genome Institute"/>
            <person name="Riley R."/>
            <person name="Haridas S."/>
            <person name="Wolfe K.H."/>
            <person name="Lopes M.R."/>
            <person name="Hittinger C.T."/>
            <person name="Goker M."/>
            <person name="Salamov A."/>
            <person name="Wisecaver J."/>
            <person name="Long T.M."/>
            <person name="Aerts A.L."/>
            <person name="Barry K."/>
            <person name="Choi C."/>
            <person name="Clum A."/>
            <person name="Coughlan A.Y."/>
            <person name="Deshpande S."/>
            <person name="Douglass A.P."/>
            <person name="Hanson S.J."/>
            <person name="Klenk H.-P."/>
            <person name="Labutti K."/>
            <person name="Lapidus A."/>
            <person name="Lindquist E."/>
            <person name="Lipzen A."/>
            <person name="Meier-Kolthoff J.P."/>
            <person name="Ohm R.A."/>
            <person name="Otillar R.P."/>
            <person name="Pangilinan J."/>
            <person name="Peng Y."/>
            <person name="Rokas A."/>
            <person name="Rosa C.A."/>
            <person name="Scheuner C."/>
            <person name="Sibirny A.A."/>
            <person name="Slot J.C."/>
            <person name="Stielow J.B."/>
            <person name="Sun H."/>
            <person name="Kurtzman C.P."/>
            <person name="Blackwell M."/>
            <person name="Grigoriev I.V."/>
            <person name="Jeffries T.W."/>
        </authorList>
    </citation>
    <scope>NUCLEOTIDE SEQUENCE [LARGE SCALE GENOMIC DNA]</scope>
    <source>
        <strain evidence="2">NRRL YB-2248</strain>
    </source>
</reference>
<evidence type="ECO:0000313" key="2">
    <source>
        <dbReference type="Proteomes" id="UP000094801"/>
    </source>
</evidence>
<evidence type="ECO:0000313" key="1">
    <source>
        <dbReference type="EMBL" id="ODV88154.1"/>
    </source>
</evidence>
<protein>
    <submittedName>
        <fullName evidence="1">Uncharacterized protein</fullName>
    </submittedName>
</protein>
<name>A0A1E4T8T6_9ASCO</name>
<sequence length="160" mass="18050">MLFPTSIIFNSQKEFKAKSLVLILSALVSKVVCDETLSDYFVSISTVTFVSSWNFTEYQTVTPSSCYPAVTSFSVSGDSLEHTVFNTCAPDWNESYFEITETVQDTKTASNAKVLQIPPILIVKFLSYLIPNVIATPICYTLKQYRFGHKKAVQDSYFEF</sequence>
<keyword evidence="2" id="KW-1185">Reference proteome</keyword>
<accession>A0A1E4T8T6</accession>
<gene>
    <name evidence="1" type="ORF">CANARDRAFT_20869</name>
</gene>
<dbReference type="AlphaFoldDB" id="A0A1E4T8T6"/>
<proteinExistence type="predicted"/>
<dbReference type="Proteomes" id="UP000094801">
    <property type="component" value="Unassembled WGS sequence"/>
</dbReference>
<dbReference type="EMBL" id="KV453847">
    <property type="protein sequence ID" value="ODV88154.1"/>
    <property type="molecule type" value="Genomic_DNA"/>
</dbReference>